<name>A0A7W5DVH7_9BACT</name>
<dbReference type="Proteomes" id="UP000536179">
    <property type="component" value="Unassembled WGS sequence"/>
</dbReference>
<dbReference type="EMBL" id="JACHXU010000003">
    <property type="protein sequence ID" value="MBB3205304.1"/>
    <property type="molecule type" value="Genomic_DNA"/>
</dbReference>
<organism evidence="1 2">
    <name type="scientific">Aporhodopirellula rubra</name>
    <dbReference type="NCBI Taxonomy" id="980271"/>
    <lineage>
        <taxon>Bacteria</taxon>
        <taxon>Pseudomonadati</taxon>
        <taxon>Planctomycetota</taxon>
        <taxon>Planctomycetia</taxon>
        <taxon>Pirellulales</taxon>
        <taxon>Pirellulaceae</taxon>
        <taxon>Aporhodopirellula</taxon>
    </lineage>
</organism>
<evidence type="ECO:0000313" key="2">
    <source>
        <dbReference type="Proteomes" id="UP000536179"/>
    </source>
</evidence>
<dbReference type="AlphaFoldDB" id="A0A7W5DVH7"/>
<proteinExistence type="predicted"/>
<gene>
    <name evidence="1" type="ORF">FHS27_001104</name>
</gene>
<protein>
    <submittedName>
        <fullName evidence="1">Uncharacterized protein</fullName>
    </submittedName>
</protein>
<reference evidence="1 2" key="1">
    <citation type="submission" date="2020-08" db="EMBL/GenBank/DDBJ databases">
        <title>Genomic Encyclopedia of Type Strains, Phase III (KMG-III): the genomes of soil and plant-associated and newly described type strains.</title>
        <authorList>
            <person name="Whitman W."/>
        </authorList>
    </citation>
    <scope>NUCLEOTIDE SEQUENCE [LARGE SCALE GENOMIC DNA]</scope>
    <source>
        <strain evidence="1 2">CECT 8075</strain>
    </source>
</reference>
<accession>A0A7W5DVH7</accession>
<evidence type="ECO:0000313" key="1">
    <source>
        <dbReference type="EMBL" id="MBB3205304.1"/>
    </source>
</evidence>
<sequence length="100" mass="11048">MPYSAAGTLAKISRMSARSIQVAKVLRALEERESFSRSEFVPHSAASAHRPPFRWERLRKSADGPGMRQNRSYPVTDTQIDAGRCSGEGCLSTLVLLRLA</sequence>
<keyword evidence="2" id="KW-1185">Reference proteome</keyword>
<comment type="caution">
    <text evidence="1">The sequence shown here is derived from an EMBL/GenBank/DDBJ whole genome shotgun (WGS) entry which is preliminary data.</text>
</comment>